<feature type="signal peptide" evidence="9">
    <location>
        <begin position="1"/>
        <end position="21"/>
    </location>
</feature>
<sequence>MRLLVLPLAALFLALLSQAVGNPQEETTTNRSLRRSRFKLKTRPNAFNLAQPRLRLQPAAATMGARDDEAAAVDAVDETPARPVAARQRLTRRRGQATEGAATTEGSAASEGTAASVRSGTKVRVQRRRGDAKPASSTVPQRRRITPAATSRISLSRSTGNEIDNDVGPEQKPTDYKVVCYHTNWAQYRTKIGKFTPEHIDPHLCTHIIFSFGWMKKGKIASSDANDLSLDGKIGQYEQITSLKNINKNLKVLLAVGGWSFGTKKFKDMSSNRYNRQTFIQSTIPFLRKHKFDGLDLDWEYPKGSTDKANFVHLLEELMEAFIGEAEATGQTRLLLTAAVPVGPDNIRGGYDVPKVAKFLDFLNVMAYDFHGKWENTVGHNAPMYAPSSDSEYRKQLSVSNAARIWTNLGAPKEKLVIGMPTYGRSFTLANPARYIVNSPSTGGGEAGKYTGEEGFMSYYEVCEHLRSGGVYIWDEEMQVPYMVKGSLWVGFDDERAMRNKMKFIIDNGYGGAMVWTLDMDDFTGEVCGGKTKFPLISIMAEMLLGRSRKGTDVDWTKVAKTVVPVVPTLPEPTVSRISPQEIAQLIPRIDTVDDSLNLFAEDTPKVVCYYTSWSVKRPGAGRFEPENLDPFLCTHIIYAFATMKDYKMAAADRADLGDSRKMGMYQRITALKEKNPKLKILLALGGWTFGSKPFRELVSNTYHMNGFVYDSIDFLRKHNFDGLDVDWEYPSGADDKANFVRFIMELRTAYEGEAESTSNPRLLLTAAVPASFEALAAGYDVPELSKYLDYFNVMTYDFHGHWNEEVGHNSPLQPLLTANSYEKKLTVEYSLREWMKQGAPSQKLLMGIPVYGRSFTLADPEQFDIGAAAVKGGKEGRYTAEEGFLSYYEVCDFLYEDNTTLVWDNEQQVPFAYNGDQWVGFDDERSIDIKMSWVKSNKLGGVMVWSMDMDDFRGNCGAGTKYPILNTIQDGLQNYSVALTYEGPYEHRRNVDGTIAKKDPTVVNCDEGDGIISYHEDKADCTKYYMCEGDRKHHMPCPVDLVYNPAGTVCDWPANVPGCENARVPGAGRRRK</sequence>
<evidence type="ECO:0000256" key="6">
    <source>
        <dbReference type="ARBA" id="ARBA00023295"/>
    </source>
</evidence>
<dbReference type="Gene3D" id="3.10.50.10">
    <property type="match status" value="2"/>
</dbReference>
<evidence type="ECO:0000313" key="13">
    <source>
        <dbReference type="RefSeq" id="XP_018011729.1"/>
    </source>
</evidence>
<feature type="compositionally biased region" description="Polar residues" evidence="8">
    <location>
        <begin position="148"/>
        <end position="162"/>
    </location>
</feature>
<dbReference type="InterPro" id="IPR029070">
    <property type="entry name" value="Chitinase_insertion_sf"/>
</dbReference>
<dbReference type="GO" id="GO:0004568">
    <property type="term" value="F:chitinase activity"/>
    <property type="evidence" value="ECO:0007669"/>
    <property type="project" value="UniProtKB-ARBA"/>
</dbReference>
<evidence type="ECO:0000256" key="2">
    <source>
        <dbReference type="ARBA" id="ARBA00022669"/>
    </source>
</evidence>
<dbReference type="OrthoDB" id="6369623at2759"/>
<name>A0A8B7NDP7_HYAAZ</name>
<feature type="domain" description="Chitin-binding type-2" evidence="10">
    <location>
        <begin position="1003"/>
        <end position="1062"/>
    </location>
</feature>
<evidence type="ECO:0000256" key="9">
    <source>
        <dbReference type="SAM" id="SignalP"/>
    </source>
</evidence>
<dbReference type="RefSeq" id="XP_018011729.1">
    <property type="nucleotide sequence ID" value="XM_018156240.2"/>
</dbReference>
<feature type="region of interest" description="Disordered" evidence="8">
    <location>
        <begin position="60"/>
        <end position="171"/>
    </location>
</feature>
<dbReference type="InterPro" id="IPR050314">
    <property type="entry name" value="Glycosyl_Hydrlase_18"/>
</dbReference>
<dbReference type="Pfam" id="PF01607">
    <property type="entry name" value="CBM_14"/>
    <property type="match status" value="1"/>
</dbReference>
<dbReference type="SUPFAM" id="SSF57625">
    <property type="entry name" value="Invertebrate chitin-binding proteins"/>
    <property type="match status" value="1"/>
</dbReference>
<evidence type="ECO:0000256" key="1">
    <source>
        <dbReference type="ARBA" id="ARBA00009121"/>
    </source>
</evidence>
<dbReference type="Gene3D" id="3.20.20.80">
    <property type="entry name" value="Glycosidases"/>
    <property type="match status" value="2"/>
</dbReference>
<comment type="similarity">
    <text evidence="1">Belongs to the glycosyl hydrolase 18 family. Chitinase class II subfamily.</text>
</comment>
<evidence type="ECO:0000256" key="5">
    <source>
        <dbReference type="ARBA" id="ARBA00023157"/>
    </source>
</evidence>
<dbReference type="GO" id="GO:0006032">
    <property type="term" value="P:chitin catabolic process"/>
    <property type="evidence" value="ECO:0007669"/>
    <property type="project" value="TreeGrafter"/>
</dbReference>
<dbReference type="PROSITE" id="PS50940">
    <property type="entry name" value="CHIT_BIND_II"/>
    <property type="match status" value="1"/>
</dbReference>
<organism evidence="12 13">
    <name type="scientific">Hyalella azteca</name>
    <name type="common">Amphipod</name>
    <dbReference type="NCBI Taxonomy" id="294128"/>
    <lineage>
        <taxon>Eukaryota</taxon>
        <taxon>Metazoa</taxon>
        <taxon>Ecdysozoa</taxon>
        <taxon>Arthropoda</taxon>
        <taxon>Crustacea</taxon>
        <taxon>Multicrustacea</taxon>
        <taxon>Malacostraca</taxon>
        <taxon>Eumalacostraca</taxon>
        <taxon>Peracarida</taxon>
        <taxon>Amphipoda</taxon>
        <taxon>Senticaudata</taxon>
        <taxon>Talitrida</taxon>
        <taxon>Talitroidea</taxon>
        <taxon>Hyalellidae</taxon>
        <taxon>Hyalella</taxon>
    </lineage>
</organism>
<gene>
    <name evidence="13" type="primary">LOC108668964</name>
</gene>
<dbReference type="InterPro" id="IPR036508">
    <property type="entry name" value="Chitin-bd_dom_sf"/>
</dbReference>
<evidence type="ECO:0000259" key="10">
    <source>
        <dbReference type="PROSITE" id="PS50940"/>
    </source>
</evidence>
<dbReference type="GO" id="GO:0008061">
    <property type="term" value="F:chitin binding"/>
    <property type="evidence" value="ECO:0007669"/>
    <property type="project" value="UniProtKB-KW"/>
</dbReference>
<dbReference type="InterPro" id="IPR011583">
    <property type="entry name" value="Chitinase_II/V-like_cat"/>
</dbReference>
<keyword evidence="5" id="KW-1015">Disulfide bond</keyword>
<dbReference type="SUPFAM" id="SSF54556">
    <property type="entry name" value="Chitinase insertion domain"/>
    <property type="match status" value="2"/>
</dbReference>
<feature type="chain" id="PRO_5034387062" evidence="9">
    <location>
        <begin position="22"/>
        <end position="1073"/>
    </location>
</feature>
<evidence type="ECO:0000259" key="11">
    <source>
        <dbReference type="PROSITE" id="PS51910"/>
    </source>
</evidence>
<dbReference type="PANTHER" id="PTHR11177:SF317">
    <property type="entry name" value="CHITINASE 12-RELATED"/>
    <property type="match status" value="1"/>
</dbReference>
<dbReference type="Gene3D" id="2.170.140.10">
    <property type="entry name" value="Chitin binding domain"/>
    <property type="match status" value="1"/>
</dbReference>
<dbReference type="InterPro" id="IPR002557">
    <property type="entry name" value="Chitin-bd_dom"/>
</dbReference>
<dbReference type="InterPro" id="IPR001223">
    <property type="entry name" value="Glyco_hydro18_cat"/>
</dbReference>
<keyword evidence="2" id="KW-0147">Chitin-binding</keyword>
<reference evidence="13" key="1">
    <citation type="submission" date="2025-08" db="UniProtKB">
        <authorList>
            <consortium name="RefSeq"/>
        </authorList>
    </citation>
    <scope>IDENTIFICATION</scope>
    <source>
        <tissue evidence="13">Whole organism</tissue>
    </source>
</reference>
<dbReference type="SMART" id="SM00636">
    <property type="entry name" value="Glyco_18"/>
    <property type="match status" value="2"/>
</dbReference>
<dbReference type="KEGG" id="hazt:108668964"/>
<dbReference type="InterPro" id="IPR017853">
    <property type="entry name" value="GH"/>
</dbReference>
<dbReference type="FunFam" id="3.20.20.80:FF:000007">
    <property type="entry name" value="Acidic mammalian chitinase"/>
    <property type="match status" value="2"/>
</dbReference>
<dbReference type="SMART" id="SM00494">
    <property type="entry name" value="ChtBD2"/>
    <property type="match status" value="1"/>
</dbReference>
<dbReference type="InterPro" id="IPR001579">
    <property type="entry name" value="Glyco_hydro_18_chit_AS"/>
</dbReference>
<evidence type="ECO:0000313" key="12">
    <source>
        <dbReference type="Proteomes" id="UP000694843"/>
    </source>
</evidence>
<keyword evidence="3 9" id="KW-0732">Signal</keyword>
<dbReference type="PANTHER" id="PTHR11177">
    <property type="entry name" value="CHITINASE"/>
    <property type="match status" value="1"/>
</dbReference>
<feature type="domain" description="GH18" evidence="11">
    <location>
        <begin position="605"/>
        <end position="976"/>
    </location>
</feature>
<evidence type="ECO:0000256" key="7">
    <source>
        <dbReference type="RuleBase" id="RU000489"/>
    </source>
</evidence>
<protein>
    <submittedName>
        <fullName evidence="13">Probable chitinase 10 isoform X1</fullName>
    </submittedName>
</protein>
<dbReference type="GO" id="GO:0005576">
    <property type="term" value="C:extracellular region"/>
    <property type="evidence" value="ECO:0007669"/>
    <property type="project" value="InterPro"/>
</dbReference>
<proteinExistence type="inferred from homology"/>
<dbReference type="FunFam" id="2.170.140.10:FF:000007">
    <property type="entry name" value="Acidic mammalian chitinase"/>
    <property type="match status" value="1"/>
</dbReference>
<dbReference type="OMA" id="YERMMTL"/>
<evidence type="ECO:0000256" key="4">
    <source>
        <dbReference type="ARBA" id="ARBA00022801"/>
    </source>
</evidence>
<dbReference type="GeneID" id="108668964"/>
<dbReference type="Proteomes" id="UP000694843">
    <property type="component" value="Unplaced"/>
</dbReference>
<dbReference type="PROSITE" id="PS01095">
    <property type="entry name" value="GH18_1"/>
    <property type="match status" value="2"/>
</dbReference>
<dbReference type="PROSITE" id="PS51910">
    <property type="entry name" value="GH18_2"/>
    <property type="match status" value="2"/>
</dbReference>
<dbReference type="CTD" id="38370"/>
<evidence type="ECO:0000256" key="8">
    <source>
        <dbReference type="SAM" id="MobiDB-lite"/>
    </source>
</evidence>
<keyword evidence="4 7" id="KW-0378">Hydrolase</keyword>
<dbReference type="GO" id="GO:0005975">
    <property type="term" value="P:carbohydrate metabolic process"/>
    <property type="evidence" value="ECO:0007669"/>
    <property type="project" value="InterPro"/>
</dbReference>
<keyword evidence="6 7" id="KW-0326">Glycosidase</keyword>
<dbReference type="FunFam" id="3.10.50.10:FF:000001">
    <property type="entry name" value="Chitinase 3-like 1"/>
    <property type="match status" value="2"/>
</dbReference>
<dbReference type="CDD" id="cd02872">
    <property type="entry name" value="GH18_chitolectin_chitotriosidase"/>
    <property type="match status" value="2"/>
</dbReference>
<keyword evidence="12" id="KW-1185">Reference proteome</keyword>
<evidence type="ECO:0000256" key="3">
    <source>
        <dbReference type="ARBA" id="ARBA00022729"/>
    </source>
</evidence>
<dbReference type="SUPFAM" id="SSF51445">
    <property type="entry name" value="(Trans)glycosidases"/>
    <property type="match status" value="2"/>
</dbReference>
<feature type="compositionally biased region" description="Low complexity" evidence="8">
    <location>
        <begin position="97"/>
        <end position="116"/>
    </location>
</feature>
<accession>A0A8B7NDP7</accession>
<dbReference type="Pfam" id="PF00704">
    <property type="entry name" value="Glyco_hydro_18"/>
    <property type="match status" value="2"/>
</dbReference>
<feature type="domain" description="GH18" evidence="11">
    <location>
        <begin position="176"/>
        <end position="547"/>
    </location>
</feature>
<dbReference type="AlphaFoldDB" id="A0A8B7NDP7"/>